<feature type="domain" description="Iron-binding zinc finger CDGSH type" evidence="5">
    <location>
        <begin position="90"/>
        <end position="135"/>
    </location>
</feature>
<dbReference type="Pfam" id="PF09360">
    <property type="entry name" value="zf-CDGSH"/>
    <property type="match status" value="2"/>
</dbReference>
<dbReference type="GO" id="GO:0051537">
    <property type="term" value="F:2 iron, 2 sulfur cluster binding"/>
    <property type="evidence" value="ECO:0007669"/>
    <property type="project" value="UniProtKB-KW"/>
</dbReference>
<dbReference type="Pfam" id="PF06902">
    <property type="entry name" value="Fer4_19"/>
    <property type="match status" value="1"/>
</dbReference>
<keyword evidence="4" id="KW-0411">Iron-sulfur</keyword>
<evidence type="ECO:0000256" key="1">
    <source>
        <dbReference type="ARBA" id="ARBA00022714"/>
    </source>
</evidence>
<dbReference type="Gene3D" id="3.30.70.20">
    <property type="match status" value="1"/>
</dbReference>
<dbReference type="eggNOG" id="COG3369">
    <property type="taxonomic scope" value="Bacteria"/>
</dbReference>
<dbReference type="GO" id="GO:0046872">
    <property type="term" value="F:metal ion binding"/>
    <property type="evidence" value="ECO:0007669"/>
    <property type="project" value="UniProtKB-KW"/>
</dbReference>
<dbReference type="SMART" id="SM00704">
    <property type="entry name" value="ZnF_CDGSH"/>
    <property type="match status" value="2"/>
</dbReference>
<protein>
    <recommendedName>
        <fullName evidence="5">Iron-binding zinc finger CDGSH type domain-containing protein</fullName>
    </recommendedName>
</protein>
<dbReference type="RefSeq" id="WP_009849409.1">
    <property type="nucleotide sequence ID" value="NZ_DS022294.1"/>
</dbReference>
<evidence type="ECO:0000259" key="5">
    <source>
        <dbReference type="SMART" id="SM00704"/>
    </source>
</evidence>
<sequence length="213" mass="22842">MSDKQTYEGENISVCFDATRCIHAGNCVKGLPEVFRSGVEGPWIHPNAATPDELAALCDTCPSGALTYRRKDGGPDETKPEINTITIEDDGPLRVHADFTVNDEPTGGYRAVLCRCGASKNKPWCDGAHADIGFQDSCTRPPVSEPSSQPVGLPLNIQTFTNGPLLLEGPCEIRNARGEAVIYTERTVLCRCGASKSKPFCDASHAAIGFEAE</sequence>
<keyword evidence="7" id="KW-1185">Reference proteome</keyword>
<keyword evidence="1" id="KW-0001">2Fe-2S</keyword>
<evidence type="ECO:0000313" key="7">
    <source>
        <dbReference type="Proteomes" id="UP000005297"/>
    </source>
</evidence>
<dbReference type="Gene3D" id="3.40.5.90">
    <property type="entry name" value="CDGSH iron-sulfur domain, mitoNEET-type"/>
    <property type="match status" value="2"/>
</dbReference>
<dbReference type="HOGENOM" id="CLU_1207584_0_0_0"/>
<reference evidence="6 7" key="1">
    <citation type="submission" date="2006-09" db="EMBL/GenBank/DDBJ databases">
        <authorList>
            <person name="Emerson D."/>
            <person name="Ferriera S."/>
            <person name="Johnson J."/>
            <person name="Kravitz S."/>
            <person name="Halpern A."/>
            <person name="Remington K."/>
            <person name="Beeson K."/>
            <person name="Tran B."/>
            <person name="Rogers Y.-H."/>
            <person name="Friedman R."/>
            <person name="Venter J.C."/>
        </authorList>
    </citation>
    <scope>NUCLEOTIDE SEQUENCE [LARGE SCALE GENOMIC DNA]</scope>
    <source>
        <strain evidence="6 7">PV-1</strain>
    </source>
</reference>
<dbReference type="PANTHER" id="PTHR46491">
    <property type="entry name" value="CDGSH IRON SULFUR DOMAIN PROTEIN HOMOLOG"/>
    <property type="match status" value="1"/>
</dbReference>
<dbReference type="InParanoid" id="Q0EZX6"/>
<dbReference type="InterPro" id="IPR018967">
    <property type="entry name" value="FeS-contain_CDGSH-typ"/>
</dbReference>
<dbReference type="Proteomes" id="UP000005297">
    <property type="component" value="Unassembled WGS sequence"/>
</dbReference>
<organism evidence="6 7">
    <name type="scientific">Mariprofundus ferrooxydans PV-1</name>
    <dbReference type="NCBI Taxonomy" id="314345"/>
    <lineage>
        <taxon>Bacteria</taxon>
        <taxon>Pseudomonadati</taxon>
        <taxon>Pseudomonadota</taxon>
        <taxon>Candidatius Mariprofundia</taxon>
        <taxon>Mariprofundales</taxon>
        <taxon>Mariprofundaceae</taxon>
        <taxon>Mariprofundus</taxon>
    </lineage>
</organism>
<dbReference type="InterPro" id="IPR010693">
    <property type="entry name" value="Divergent_4Fe-4S_mono-cluster"/>
</dbReference>
<comment type="caution">
    <text evidence="6">The sequence shown here is derived from an EMBL/GenBank/DDBJ whole genome shotgun (WGS) entry which is preliminary data.</text>
</comment>
<keyword evidence="3" id="KW-0408">Iron</keyword>
<dbReference type="eggNOG" id="COG3592">
    <property type="taxonomic scope" value="Bacteria"/>
</dbReference>
<evidence type="ECO:0000256" key="3">
    <source>
        <dbReference type="ARBA" id="ARBA00023004"/>
    </source>
</evidence>
<dbReference type="InterPro" id="IPR052950">
    <property type="entry name" value="CISD"/>
</dbReference>
<dbReference type="SUPFAM" id="SSF54862">
    <property type="entry name" value="4Fe-4S ferredoxins"/>
    <property type="match status" value="1"/>
</dbReference>
<gene>
    <name evidence="6" type="ORF">SPV1_09443</name>
</gene>
<evidence type="ECO:0000256" key="4">
    <source>
        <dbReference type="ARBA" id="ARBA00023014"/>
    </source>
</evidence>
<dbReference type="AlphaFoldDB" id="Q0EZX6"/>
<proteinExistence type="predicted"/>
<dbReference type="OrthoDB" id="9795032at2"/>
<dbReference type="PANTHER" id="PTHR46491:SF3">
    <property type="entry name" value="CDGSH IRON-SULFUR DOMAIN-CONTAINING PROTEIN 3, MITOCHONDRIAL"/>
    <property type="match status" value="1"/>
</dbReference>
<dbReference type="EMBL" id="AATS01000005">
    <property type="protein sequence ID" value="EAU54908.1"/>
    <property type="molecule type" value="Genomic_DNA"/>
</dbReference>
<feature type="domain" description="Iron-binding zinc finger CDGSH type" evidence="5">
    <location>
        <begin position="168"/>
        <end position="211"/>
    </location>
</feature>
<evidence type="ECO:0000256" key="2">
    <source>
        <dbReference type="ARBA" id="ARBA00022723"/>
    </source>
</evidence>
<evidence type="ECO:0000313" key="6">
    <source>
        <dbReference type="EMBL" id="EAU54908.1"/>
    </source>
</evidence>
<accession>Q0EZX6</accession>
<dbReference type="GO" id="GO:0005737">
    <property type="term" value="C:cytoplasm"/>
    <property type="evidence" value="ECO:0007669"/>
    <property type="project" value="UniProtKB-ARBA"/>
</dbReference>
<dbReference type="InterPro" id="IPR042216">
    <property type="entry name" value="MitoNEET_CISD"/>
</dbReference>
<keyword evidence="2" id="KW-0479">Metal-binding</keyword>
<name>Q0EZX6_9PROT</name>